<feature type="transmembrane region" description="Helical" evidence="10">
    <location>
        <begin position="53"/>
        <end position="69"/>
    </location>
</feature>
<dbReference type="Gene3D" id="3.40.50.300">
    <property type="entry name" value="P-loop containing nucleotide triphosphate hydrolases"/>
    <property type="match status" value="1"/>
</dbReference>
<keyword evidence="4 10" id="KW-0812">Transmembrane</keyword>
<dbReference type="GO" id="GO:0140359">
    <property type="term" value="F:ABC-type transporter activity"/>
    <property type="evidence" value="ECO:0007669"/>
    <property type="project" value="InterPro"/>
</dbReference>
<comment type="caution">
    <text evidence="13">The sequence shown here is derived from an EMBL/GenBank/DDBJ whole genome shotgun (WGS) entry which is preliminary data.</text>
</comment>
<evidence type="ECO:0000256" key="5">
    <source>
        <dbReference type="ARBA" id="ARBA00022741"/>
    </source>
</evidence>
<keyword evidence="7 13" id="KW-0067">ATP-binding</keyword>
<evidence type="ECO:0000256" key="10">
    <source>
        <dbReference type="SAM" id="Phobius"/>
    </source>
</evidence>
<dbReference type="GO" id="GO:0034040">
    <property type="term" value="F:ATPase-coupled lipid transmembrane transporter activity"/>
    <property type="evidence" value="ECO:0007669"/>
    <property type="project" value="TreeGrafter"/>
</dbReference>
<dbReference type="GO" id="GO:0016887">
    <property type="term" value="F:ATP hydrolysis activity"/>
    <property type="evidence" value="ECO:0007669"/>
    <property type="project" value="InterPro"/>
</dbReference>
<dbReference type="Pfam" id="PF00005">
    <property type="entry name" value="ABC_tran"/>
    <property type="match status" value="1"/>
</dbReference>
<dbReference type="InterPro" id="IPR036640">
    <property type="entry name" value="ABC1_TM_sf"/>
</dbReference>
<dbReference type="InterPro" id="IPR027417">
    <property type="entry name" value="P-loop_NTPase"/>
</dbReference>
<name>A0A0A0HWU7_CLONO</name>
<feature type="transmembrane region" description="Helical" evidence="10">
    <location>
        <begin position="127"/>
        <end position="147"/>
    </location>
</feature>
<evidence type="ECO:0000256" key="1">
    <source>
        <dbReference type="ARBA" id="ARBA00004651"/>
    </source>
</evidence>
<proteinExistence type="predicted"/>
<dbReference type="RefSeq" id="WP_039256338.1">
    <property type="nucleotide sequence ID" value="NZ_JENJ01000117.1"/>
</dbReference>
<accession>A0A0A0HWU7</accession>
<evidence type="ECO:0000256" key="3">
    <source>
        <dbReference type="ARBA" id="ARBA00022475"/>
    </source>
</evidence>
<evidence type="ECO:0000259" key="11">
    <source>
        <dbReference type="PROSITE" id="PS50893"/>
    </source>
</evidence>
<protein>
    <submittedName>
        <fullName evidence="13">ABC transporter ATP-binding protein</fullName>
    </submittedName>
</protein>
<keyword evidence="6" id="KW-0788">Thiol protease</keyword>
<evidence type="ECO:0000313" key="14">
    <source>
        <dbReference type="Proteomes" id="UP000030012"/>
    </source>
</evidence>
<dbReference type="GO" id="GO:0008234">
    <property type="term" value="F:cysteine-type peptidase activity"/>
    <property type="evidence" value="ECO:0007669"/>
    <property type="project" value="UniProtKB-KW"/>
</dbReference>
<dbReference type="PANTHER" id="PTHR24221:SF654">
    <property type="entry name" value="ATP-BINDING CASSETTE SUB-FAMILY B MEMBER 6"/>
    <property type="match status" value="1"/>
</dbReference>
<reference evidence="13 14" key="1">
    <citation type="submission" date="2014-01" db="EMBL/GenBank/DDBJ databases">
        <title>Plasmidome dynamics in the species complex Clostridium novyi sensu lato converts strains of independent lineages into distinctly different pathogens.</title>
        <authorList>
            <person name="Skarin H."/>
            <person name="Segerman B."/>
        </authorList>
    </citation>
    <scope>NUCLEOTIDE SEQUENCE [LARGE SCALE GENOMIC DNA]</scope>
    <source>
        <strain evidence="13 14">4552</strain>
    </source>
</reference>
<dbReference type="EMBL" id="JENJ01000117">
    <property type="protein sequence ID" value="KGM92843.1"/>
    <property type="molecule type" value="Genomic_DNA"/>
</dbReference>
<feature type="transmembrane region" description="Helical" evidence="10">
    <location>
        <begin position="153"/>
        <end position="172"/>
    </location>
</feature>
<keyword evidence="3" id="KW-1003">Cell membrane</keyword>
<dbReference type="InterPro" id="IPR003593">
    <property type="entry name" value="AAA+_ATPase"/>
</dbReference>
<dbReference type="SUPFAM" id="SSF90123">
    <property type="entry name" value="ABC transporter transmembrane region"/>
    <property type="match status" value="1"/>
</dbReference>
<feature type="transmembrane region" description="Helical" evidence="10">
    <location>
        <begin position="12"/>
        <end position="33"/>
    </location>
</feature>
<keyword evidence="6" id="KW-0645">Protease</keyword>
<evidence type="ECO:0000256" key="2">
    <source>
        <dbReference type="ARBA" id="ARBA00022448"/>
    </source>
</evidence>
<dbReference type="InterPro" id="IPR003439">
    <property type="entry name" value="ABC_transporter-like_ATP-bd"/>
</dbReference>
<evidence type="ECO:0000256" key="7">
    <source>
        <dbReference type="ARBA" id="ARBA00022840"/>
    </source>
</evidence>
<feature type="domain" description="ABC transporter" evidence="11">
    <location>
        <begin position="326"/>
        <end position="558"/>
    </location>
</feature>
<dbReference type="SUPFAM" id="SSF52540">
    <property type="entry name" value="P-loop containing nucleoside triphosphate hydrolases"/>
    <property type="match status" value="1"/>
</dbReference>
<dbReference type="PROSITE" id="PS50893">
    <property type="entry name" value="ABC_TRANSPORTER_2"/>
    <property type="match status" value="1"/>
</dbReference>
<feature type="domain" description="ABC transmembrane type-1" evidence="12">
    <location>
        <begin position="16"/>
        <end position="293"/>
    </location>
</feature>
<feature type="transmembrane region" description="Helical" evidence="10">
    <location>
        <begin position="264"/>
        <end position="289"/>
    </location>
</feature>
<dbReference type="Proteomes" id="UP000030012">
    <property type="component" value="Unassembled WGS sequence"/>
</dbReference>
<dbReference type="PROSITE" id="PS50929">
    <property type="entry name" value="ABC_TM1F"/>
    <property type="match status" value="1"/>
</dbReference>
<keyword evidence="6" id="KW-0378">Hydrolase</keyword>
<dbReference type="GO" id="GO:0005886">
    <property type="term" value="C:plasma membrane"/>
    <property type="evidence" value="ECO:0007669"/>
    <property type="project" value="UniProtKB-SubCell"/>
</dbReference>
<dbReference type="AlphaFoldDB" id="A0A0A0HWU7"/>
<evidence type="ECO:0000259" key="12">
    <source>
        <dbReference type="PROSITE" id="PS50929"/>
    </source>
</evidence>
<dbReference type="InterPro" id="IPR011527">
    <property type="entry name" value="ABC1_TM_dom"/>
</dbReference>
<dbReference type="PANTHER" id="PTHR24221">
    <property type="entry name" value="ATP-BINDING CASSETTE SUB-FAMILY B"/>
    <property type="match status" value="1"/>
</dbReference>
<evidence type="ECO:0000313" key="13">
    <source>
        <dbReference type="EMBL" id="KGM92843.1"/>
    </source>
</evidence>
<dbReference type="InterPro" id="IPR039421">
    <property type="entry name" value="Type_1_exporter"/>
</dbReference>
<evidence type="ECO:0000256" key="9">
    <source>
        <dbReference type="ARBA" id="ARBA00023136"/>
    </source>
</evidence>
<dbReference type="Gene3D" id="1.20.1560.10">
    <property type="entry name" value="ABC transporter type 1, transmembrane domain"/>
    <property type="match status" value="1"/>
</dbReference>
<dbReference type="OrthoDB" id="9802264at2"/>
<keyword evidence="9 10" id="KW-0472">Membrane</keyword>
<evidence type="ECO:0000256" key="6">
    <source>
        <dbReference type="ARBA" id="ARBA00022807"/>
    </source>
</evidence>
<dbReference type="GO" id="GO:0005524">
    <property type="term" value="F:ATP binding"/>
    <property type="evidence" value="ECO:0007669"/>
    <property type="project" value="UniProtKB-KW"/>
</dbReference>
<dbReference type="SMART" id="SM00382">
    <property type="entry name" value="AAA"/>
    <property type="match status" value="1"/>
</dbReference>
<evidence type="ECO:0000256" key="4">
    <source>
        <dbReference type="ARBA" id="ARBA00022692"/>
    </source>
</evidence>
<evidence type="ECO:0000256" key="8">
    <source>
        <dbReference type="ARBA" id="ARBA00022989"/>
    </source>
</evidence>
<keyword evidence="8 10" id="KW-1133">Transmembrane helix</keyword>
<dbReference type="FunFam" id="3.40.50.300:FF:000299">
    <property type="entry name" value="ABC transporter ATP-binding protein/permease"/>
    <property type="match status" value="1"/>
</dbReference>
<comment type="subcellular location">
    <subcellularLocation>
        <location evidence="1">Cell membrane</location>
        <topology evidence="1">Multi-pass membrane protein</topology>
    </subcellularLocation>
</comment>
<feature type="transmembrane region" description="Helical" evidence="10">
    <location>
        <begin position="236"/>
        <end position="258"/>
    </location>
</feature>
<organism evidence="13 14">
    <name type="scientific">Clostridium novyi A str. 4552</name>
    <dbReference type="NCBI Taxonomy" id="1444289"/>
    <lineage>
        <taxon>Bacteria</taxon>
        <taxon>Bacillati</taxon>
        <taxon>Bacillota</taxon>
        <taxon>Clostridia</taxon>
        <taxon>Eubacteriales</taxon>
        <taxon>Clostridiaceae</taxon>
        <taxon>Clostridium</taxon>
    </lineage>
</organism>
<sequence>MKYMKEILLKNKILVIIYIIIGIVSAFLTNYKIDYLQKVINGLTDNNLKLGNIIVYGVILISYYMVNYIDEYPGKKLGNQIFLDFKLLSLKKISKIDYLEYQSLGTGKLTQRIENGSEASKSITYDFGLCVLRQLIPNICFSVLFIWKINSNITYGILIGYIVIFIITNVLLKVLYKLKEKILCNEEKMNHFLVRGFMEMVVFRLENRFPSEIKKASKAQREIVNSKVKMNMIHEAFFTIFALLVAVLDVGVLLYAWYSKTISVGGAVALISLIDNAYTPIAIFNVLFVQYKLDKSTFKRFQEFLEMKDDFQLNEGNLMMDCSGDIEIKKLSFAYKNRTIFKEFDLTITYGEKVAFVGSSGSGKTTLIKLILGLLKYDNGSIKINGQEVSEICLNSLYENISYISQDSPVFDGTIRENIVFDEKISDSNLNEALKKVQLFEITNNMKDGLETMIGERGTILSGGEKQRLALTRLWFHENNIVILDEATSAMDNITEELVMDEVINLLKDKTVLAISHRLNSIKEFDRIIVFNQGKIVGQGTFAELMKSNSYFINLYNGSVLNFDIEDTGGIN</sequence>
<gene>
    <name evidence="13" type="ORF">Z968_12975</name>
</gene>
<keyword evidence="5" id="KW-0547">Nucleotide-binding</keyword>
<keyword evidence="2" id="KW-0813">Transport</keyword>